<evidence type="ECO:0000256" key="5">
    <source>
        <dbReference type="ARBA" id="ARBA00022777"/>
    </source>
</evidence>
<dbReference type="SUPFAM" id="SSF52172">
    <property type="entry name" value="CheY-like"/>
    <property type="match status" value="1"/>
</dbReference>
<dbReference type="GO" id="GO:0043565">
    <property type="term" value="F:sequence-specific DNA binding"/>
    <property type="evidence" value="ECO:0007669"/>
    <property type="project" value="InterPro"/>
</dbReference>
<feature type="repeat" description="TPR" evidence="10">
    <location>
        <begin position="164"/>
        <end position="197"/>
    </location>
</feature>
<dbReference type="Pfam" id="PF13424">
    <property type="entry name" value="TPR_12"/>
    <property type="match status" value="1"/>
</dbReference>
<dbReference type="FunFam" id="3.30.565.10:FF:000006">
    <property type="entry name" value="Sensor histidine kinase WalK"/>
    <property type="match status" value="1"/>
</dbReference>
<dbReference type="PROSITE" id="PS50109">
    <property type="entry name" value="HIS_KIN"/>
    <property type="match status" value="1"/>
</dbReference>
<dbReference type="Gene3D" id="3.30.565.10">
    <property type="entry name" value="Histidine kinase-like ATPase, C-terminal domain"/>
    <property type="match status" value="1"/>
</dbReference>
<dbReference type="InterPro" id="IPR003661">
    <property type="entry name" value="HisK_dim/P_dom"/>
</dbReference>
<evidence type="ECO:0000256" key="4">
    <source>
        <dbReference type="ARBA" id="ARBA00022679"/>
    </source>
</evidence>
<dbReference type="Gene3D" id="1.10.287.130">
    <property type="match status" value="1"/>
</dbReference>
<evidence type="ECO:0000259" key="13">
    <source>
        <dbReference type="PROSITE" id="PS50110"/>
    </source>
</evidence>
<dbReference type="GO" id="GO:0003700">
    <property type="term" value="F:DNA-binding transcription factor activity"/>
    <property type="evidence" value="ECO:0007669"/>
    <property type="project" value="InterPro"/>
</dbReference>
<dbReference type="Gene3D" id="1.10.10.60">
    <property type="entry name" value="Homeodomain-like"/>
    <property type="match status" value="2"/>
</dbReference>
<evidence type="ECO:0000256" key="7">
    <source>
        <dbReference type="ARBA" id="ARBA00023125"/>
    </source>
</evidence>
<feature type="modified residue" description="4-aspartylphosphate" evidence="9">
    <location>
        <position position="791"/>
    </location>
</feature>
<evidence type="ECO:0000313" key="14">
    <source>
        <dbReference type="EMBL" id="QLG45936.1"/>
    </source>
</evidence>
<protein>
    <recommendedName>
        <fullName evidence="2">histidine kinase</fullName>
        <ecNumber evidence="2">2.7.13.3</ecNumber>
    </recommendedName>
</protein>
<dbReference type="InterPro" id="IPR011006">
    <property type="entry name" value="CheY-like_superfamily"/>
</dbReference>
<comment type="catalytic activity">
    <reaction evidence="1">
        <text>ATP + protein L-histidine = ADP + protein N-phospho-L-histidine.</text>
        <dbReference type="EC" id="2.7.13.3"/>
    </reaction>
</comment>
<dbReference type="Pfam" id="PF12833">
    <property type="entry name" value="HTH_18"/>
    <property type="match status" value="1"/>
</dbReference>
<dbReference type="GO" id="GO:0000155">
    <property type="term" value="F:phosphorelay sensor kinase activity"/>
    <property type="evidence" value="ECO:0007669"/>
    <property type="project" value="InterPro"/>
</dbReference>
<evidence type="ECO:0000256" key="8">
    <source>
        <dbReference type="ARBA" id="ARBA00023163"/>
    </source>
</evidence>
<dbReference type="Pfam" id="PF00072">
    <property type="entry name" value="Response_reg"/>
    <property type="match status" value="1"/>
</dbReference>
<dbReference type="EC" id="2.7.13.3" evidence="2"/>
<evidence type="ECO:0000256" key="3">
    <source>
        <dbReference type="ARBA" id="ARBA00022553"/>
    </source>
</evidence>
<reference evidence="14 15" key="1">
    <citation type="journal article" date="2006" name="Int. J. Syst. Evol. Microbiol.">
        <title>Costertonia aggregata gen. nov., sp. nov., a mesophilic marine bacterium of the family Flavobacteriaceae, isolated from a mature biofilm.</title>
        <authorList>
            <person name="Kwon K.K."/>
            <person name="Lee Y.K."/>
            <person name="Lee H.K."/>
        </authorList>
    </citation>
    <scope>NUCLEOTIDE SEQUENCE [LARGE SCALE GENOMIC DNA]</scope>
    <source>
        <strain evidence="14 15">KCCM 42265</strain>
    </source>
</reference>
<dbReference type="KEGG" id="cagg:HYG79_11435"/>
<evidence type="ECO:0000259" key="11">
    <source>
        <dbReference type="PROSITE" id="PS01124"/>
    </source>
</evidence>
<keyword evidence="7" id="KW-0238">DNA-binding</keyword>
<evidence type="ECO:0000256" key="6">
    <source>
        <dbReference type="ARBA" id="ARBA00023015"/>
    </source>
</evidence>
<dbReference type="EMBL" id="CP058595">
    <property type="protein sequence ID" value="QLG45936.1"/>
    <property type="molecule type" value="Genomic_DNA"/>
</dbReference>
<dbReference type="InterPro" id="IPR001789">
    <property type="entry name" value="Sig_transdc_resp-reg_receiver"/>
</dbReference>
<dbReference type="SMART" id="SM00448">
    <property type="entry name" value="REC"/>
    <property type="match status" value="1"/>
</dbReference>
<dbReference type="SMART" id="SM00387">
    <property type="entry name" value="HATPase_c"/>
    <property type="match status" value="1"/>
</dbReference>
<dbReference type="InterPro" id="IPR009057">
    <property type="entry name" value="Homeodomain-like_sf"/>
</dbReference>
<dbReference type="InterPro" id="IPR005467">
    <property type="entry name" value="His_kinase_dom"/>
</dbReference>
<name>A0A7H9ARA0_9FLAO</name>
<keyword evidence="10" id="KW-0802">TPR repeat</keyword>
<dbReference type="Gene3D" id="1.25.40.10">
    <property type="entry name" value="Tetratricopeptide repeat domain"/>
    <property type="match status" value="2"/>
</dbReference>
<proteinExistence type="predicted"/>
<dbReference type="PROSITE" id="PS00041">
    <property type="entry name" value="HTH_ARAC_FAMILY_1"/>
    <property type="match status" value="1"/>
</dbReference>
<dbReference type="SUPFAM" id="SSF46689">
    <property type="entry name" value="Homeodomain-like"/>
    <property type="match status" value="1"/>
</dbReference>
<dbReference type="InterPro" id="IPR018060">
    <property type="entry name" value="HTH_AraC"/>
</dbReference>
<keyword evidence="8" id="KW-0804">Transcription</keyword>
<dbReference type="RefSeq" id="WP_179242222.1">
    <property type="nucleotide sequence ID" value="NZ_CP058595.1"/>
</dbReference>
<dbReference type="AlphaFoldDB" id="A0A7H9ARA0"/>
<dbReference type="InterPro" id="IPR018062">
    <property type="entry name" value="HTH_AraC-typ_CS"/>
</dbReference>
<gene>
    <name evidence="14" type="ORF">HYG79_11435</name>
</gene>
<evidence type="ECO:0000256" key="1">
    <source>
        <dbReference type="ARBA" id="ARBA00000085"/>
    </source>
</evidence>
<dbReference type="PANTHER" id="PTHR43547">
    <property type="entry name" value="TWO-COMPONENT HISTIDINE KINASE"/>
    <property type="match status" value="1"/>
</dbReference>
<dbReference type="InterPro" id="IPR036097">
    <property type="entry name" value="HisK_dim/P_sf"/>
</dbReference>
<evidence type="ECO:0000256" key="2">
    <source>
        <dbReference type="ARBA" id="ARBA00012438"/>
    </source>
</evidence>
<keyword evidence="5" id="KW-0418">Kinase</keyword>
<dbReference type="FunFam" id="1.10.287.130:FF:000045">
    <property type="entry name" value="Two-component system sensor histidine kinase/response regulator"/>
    <property type="match status" value="1"/>
</dbReference>
<dbReference type="InterPro" id="IPR011990">
    <property type="entry name" value="TPR-like_helical_dom_sf"/>
</dbReference>
<dbReference type="PRINTS" id="PR00344">
    <property type="entry name" value="BCTRLSENSOR"/>
</dbReference>
<evidence type="ECO:0000256" key="10">
    <source>
        <dbReference type="PROSITE-ProRule" id="PRU00339"/>
    </source>
</evidence>
<dbReference type="SUPFAM" id="SSF55874">
    <property type="entry name" value="ATPase domain of HSP90 chaperone/DNA topoisomerase II/histidine kinase"/>
    <property type="match status" value="1"/>
</dbReference>
<sequence length="989" mass="112608">MKTFVAMKGFIQIVFLFLSILGFGQELHRLDSLKKVLKYQINETDKHNLLVLIFDSYLYENLDSANLYKNQILEFSQNDILKKMDAYGLASKYHYYKYDIDSSLFFTKKALDLAIKIDSDSLQANNYRRLAILYSRKSDYENAEKYGKRALEISKSIGDWNLIASANTMLGNQFYKKNNYDIALKYYLKADSIHSTNRDKSRFAAMVYDNIGSIYAELKDERALRYIDKAFTTYSHIDDQEGRNYSYILRAIYYQTVGNNEKAIENLETAKEFYENYGNSFRTKEIYGRLINNYSSIGEYQKAEKYLKKSESLISDSDTNESKLELAMNAGQLYIDQAKYLKAIDYFNDALSLIEGGVTNFQLSYIREINKGLAKSHEGIGNYKLAYLYQQDQLSITDSINKKINVELTKDLETKYQTEQKEQEIALLKSQSELAEQKQKSQRNLLLGGIGLTSLAGLFLFVLYQNRQKTNKKLRELDVAKSNFFANISHELRTPLTLIRGPLEAQLEQDDLNPAEKQNLSIAKNNTERLETLVEQLLDLSKLESGHFSLQVSNGDLPGFLKTLSESFSYQALQKKQLLDVVISIDDDHYWYDQDVLQKIVTNLLGNALKYSPEKASITFCAELEAEQLALSIKNTGVNIPKEELAQIFNRFHRAHENETGTGIGLALTKELVELHKGRIIAESRLGSVIFSVKLPIAESAFIASEKSVTIQNYKPVYNVSSVEVPFKVITSDQSVPNGEQPILLVVDDNTDVRTYVSSLFDNTFHIIMAENGKTGFRTALEHVPDLIITDLMMPEDDGLKLTQNCKMHNATSHIPIIMLTAKAGDENRLEGLETGADAYLTKPFNNKILKQTVNNLLENRKRLQERFSKEVILTPKEISIGSHDERFLNALQDVLDNQLVESNFNAEAFAKALGMSRMQLHRKLKALTGQATTEFIRSQRLKLAADLLKKSNASVSEIGYTVGFNNHSHFSKCFKEHFGVAPSDYMHS</sequence>
<dbReference type="Pfam" id="PF00512">
    <property type="entry name" value="HisKA"/>
    <property type="match status" value="1"/>
</dbReference>
<dbReference type="PROSITE" id="PS50110">
    <property type="entry name" value="RESPONSE_REGULATORY"/>
    <property type="match status" value="1"/>
</dbReference>
<dbReference type="Proteomes" id="UP000509302">
    <property type="component" value="Chromosome"/>
</dbReference>
<dbReference type="PROSITE" id="PS50005">
    <property type="entry name" value="TPR"/>
    <property type="match status" value="3"/>
</dbReference>
<dbReference type="SUPFAM" id="SSF47384">
    <property type="entry name" value="Homodimeric domain of signal transducing histidine kinase"/>
    <property type="match status" value="1"/>
</dbReference>
<keyword evidence="4" id="KW-0808">Transferase</keyword>
<dbReference type="InterPro" id="IPR019734">
    <property type="entry name" value="TPR_rpt"/>
</dbReference>
<dbReference type="SMART" id="SM00388">
    <property type="entry name" value="HisKA"/>
    <property type="match status" value="1"/>
</dbReference>
<dbReference type="PROSITE" id="PS01124">
    <property type="entry name" value="HTH_ARAC_FAMILY_2"/>
    <property type="match status" value="1"/>
</dbReference>
<dbReference type="Pfam" id="PF02518">
    <property type="entry name" value="HATPase_c"/>
    <property type="match status" value="1"/>
</dbReference>
<accession>A0A7H9ARA0</accession>
<keyword evidence="6" id="KW-0805">Transcription regulation</keyword>
<dbReference type="Pfam" id="PF13181">
    <property type="entry name" value="TPR_8"/>
    <property type="match status" value="1"/>
</dbReference>
<dbReference type="CDD" id="cd17574">
    <property type="entry name" value="REC_OmpR"/>
    <property type="match status" value="1"/>
</dbReference>
<dbReference type="SUPFAM" id="SSF81901">
    <property type="entry name" value="HCP-like"/>
    <property type="match status" value="1"/>
</dbReference>
<keyword evidence="15" id="KW-1185">Reference proteome</keyword>
<dbReference type="SUPFAM" id="SSF48452">
    <property type="entry name" value="TPR-like"/>
    <property type="match status" value="1"/>
</dbReference>
<dbReference type="CDD" id="cd00082">
    <property type="entry name" value="HisKA"/>
    <property type="match status" value="1"/>
</dbReference>
<feature type="domain" description="Histidine kinase" evidence="12">
    <location>
        <begin position="487"/>
        <end position="699"/>
    </location>
</feature>
<feature type="domain" description="Response regulatory" evidence="13">
    <location>
        <begin position="743"/>
        <end position="858"/>
    </location>
</feature>
<keyword evidence="3 9" id="KW-0597">Phosphoprotein</keyword>
<dbReference type="Gene3D" id="3.40.50.2300">
    <property type="match status" value="1"/>
</dbReference>
<feature type="repeat" description="TPR" evidence="10">
    <location>
        <begin position="124"/>
        <end position="157"/>
    </location>
</feature>
<feature type="repeat" description="TPR" evidence="10">
    <location>
        <begin position="324"/>
        <end position="357"/>
    </location>
</feature>
<dbReference type="InterPro" id="IPR004358">
    <property type="entry name" value="Sig_transdc_His_kin-like_C"/>
</dbReference>
<dbReference type="InterPro" id="IPR003594">
    <property type="entry name" value="HATPase_dom"/>
</dbReference>
<evidence type="ECO:0000313" key="15">
    <source>
        <dbReference type="Proteomes" id="UP000509302"/>
    </source>
</evidence>
<dbReference type="SMART" id="SM00342">
    <property type="entry name" value="HTH_ARAC"/>
    <property type="match status" value="1"/>
</dbReference>
<feature type="domain" description="HTH araC/xylS-type" evidence="11">
    <location>
        <begin position="890"/>
        <end position="989"/>
    </location>
</feature>
<dbReference type="PANTHER" id="PTHR43547:SF2">
    <property type="entry name" value="HYBRID SIGNAL TRANSDUCTION HISTIDINE KINASE C"/>
    <property type="match status" value="1"/>
</dbReference>
<dbReference type="SMART" id="SM00028">
    <property type="entry name" value="TPR"/>
    <property type="match status" value="5"/>
</dbReference>
<evidence type="ECO:0000256" key="9">
    <source>
        <dbReference type="PROSITE-ProRule" id="PRU00169"/>
    </source>
</evidence>
<organism evidence="14 15">
    <name type="scientific">Costertonia aggregata</name>
    <dbReference type="NCBI Taxonomy" id="343403"/>
    <lineage>
        <taxon>Bacteria</taxon>
        <taxon>Pseudomonadati</taxon>
        <taxon>Bacteroidota</taxon>
        <taxon>Flavobacteriia</taxon>
        <taxon>Flavobacteriales</taxon>
        <taxon>Flavobacteriaceae</taxon>
        <taxon>Costertonia</taxon>
    </lineage>
</organism>
<dbReference type="InterPro" id="IPR036890">
    <property type="entry name" value="HATPase_C_sf"/>
</dbReference>
<evidence type="ECO:0000259" key="12">
    <source>
        <dbReference type="PROSITE" id="PS50109"/>
    </source>
</evidence>